<evidence type="ECO:0000313" key="2">
    <source>
        <dbReference type="EMBL" id="MFC0471460.1"/>
    </source>
</evidence>
<name>A0ABV6KEV5_9BACI</name>
<dbReference type="Proteomes" id="UP001589838">
    <property type="component" value="Unassembled WGS sequence"/>
</dbReference>
<dbReference type="InterPro" id="IPR006699">
    <property type="entry name" value="GlpP"/>
</dbReference>
<dbReference type="PANTHER" id="PTHR35787:SF1">
    <property type="entry name" value="GLYCEROL UPTAKE OPERON ANTITERMINATOR REGULATORY PROTEIN"/>
    <property type="match status" value="1"/>
</dbReference>
<reference evidence="2 3" key="1">
    <citation type="submission" date="2024-09" db="EMBL/GenBank/DDBJ databases">
        <authorList>
            <person name="Sun Q."/>
            <person name="Mori K."/>
        </authorList>
    </citation>
    <scope>NUCLEOTIDE SEQUENCE [LARGE SCALE GENOMIC DNA]</scope>
    <source>
        <strain evidence="2 3">NCAIM B.02610</strain>
    </source>
</reference>
<evidence type="ECO:0000256" key="1">
    <source>
        <dbReference type="PIRNR" id="PIRNR016897"/>
    </source>
</evidence>
<organism evidence="2 3">
    <name type="scientific">Halalkalibacter kiskunsagensis</name>
    <dbReference type="NCBI Taxonomy" id="1548599"/>
    <lineage>
        <taxon>Bacteria</taxon>
        <taxon>Bacillati</taxon>
        <taxon>Bacillota</taxon>
        <taxon>Bacilli</taxon>
        <taxon>Bacillales</taxon>
        <taxon>Bacillaceae</taxon>
        <taxon>Halalkalibacter</taxon>
    </lineage>
</organism>
<dbReference type="InterPro" id="IPR013785">
    <property type="entry name" value="Aldolase_TIM"/>
</dbReference>
<keyword evidence="1" id="KW-0319">Glycerol metabolism</keyword>
<keyword evidence="3" id="KW-1185">Reference proteome</keyword>
<dbReference type="PIRSF" id="PIRSF016897">
    <property type="entry name" value="GlpP"/>
    <property type="match status" value="1"/>
</dbReference>
<keyword evidence="1" id="KW-0694">RNA-binding</keyword>
<keyword evidence="1" id="KW-0804">Transcription</keyword>
<dbReference type="PANTHER" id="PTHR35787">
    <property type="entry name" value="GLYCEROL UPTAKE OPERON ANTITERMINATOR REGULATORY PROTEIN"/>
    <property type="match status" value="1"/>
</dbReference>
<keyword evidence="1" id="KW-0805">Transcription regulation</keyword>
<accession>A0ABV6KEV5</accession>
<gene>
    <name evidence="2" type="ORF">ACFFHM_13410</name>
</gene>
<dbReference type="Pfam" id="PF04309">
    <property type="entry name" value="G3P_antiterm"/>
    <property type="match status" value="1"/>
</dbReference>
<proteinExistence type="predicted"/>
<sequence length="185" mass="20675">MSFQGQNIIPAITNMKDYEKMLNSPYEYGVFLDLHISTLKNVFALAKKHNKKMFLHADLVQGLKNDEYGAEFLCQQIKPYGLISTRGSAIIKAKQNGIVAIQRAFIIDSNAMKRSISLMDKTKPDYIEILPGLIPKIIKQVKEETGKEVFVGGLIETVEEANQALEAGASAITTSNIDLWDYYKG</sequence>
<evidence type="ECO:0000313" key="3">
    <source>
        <dbReference type="Proteomes" id="UP001589838"/>
    </source>
</evidence>
<dbReference type="EMBL" id="JBHLUX010000034">
    <property type="protein sequence ID" value="MFC0471460.1"/>
    <property type="molecule type" value="Genomic_DNA"/>
</dbReference>
<dbReference type="RefSeq" id="WP_335962755.1">
    <property type="nucleotide sequence ID" value="NZ_JAXBLX010000034.1"/>
</dbReference>
<comment type="function">
    <text evidence="1">Regulates expression of the glpD operon. In the presence of glycerol 3-phosphate (G3P) causes antitermination of transcription of glpD at the inverted repeat of the leader region to enhance its transcription. Binds and stabilizes glpD leader mRNA.</text>
</comment>
<comment type="caution">
    <text evidence="2">The sequence shown here is derived from an EMBL/GenBank/DDBJ whole genome shotgun (WGS) entry which is preliminary data.</text>
</comment>
<protein>
    <recommendedName>
        <fullName evidence="1">Glycerol uptake operon antiterminator regulatory protein</fullName>
    </recommendedName>
</protein>
<dbReference type="SUPFAM" id="SSF110391">
    <property type="entry name" value="GlpP-like"/>
    <property type="match status" value="1"/>
</dbReference>
<dbReference type="Gene3D" id="3.20.20.70">
    <property type="entry name" value="Aldolase class I"/>
    <property type="match status" value="1"/>
</dbReference>